<evidence type="ECO:0000256" key="2">
    <source>
        <dbReference type="ARBA" id="ARBA00022737"/>
    </source>
</evidence>
<feature type="region of interest" description="Disordered" evidence="4">
    <location>
        <begin position="369"/>
        <end position="393"/>
    </location>
</feature>
<feature type="chain" id="PRO_5041995261" description="Apple domain-containing protein" evidence="5">
    <location>
        <begin position="29"/>
        <end position="474"/>
    </location>
</feature>
<dbReference type="AlphaFoldDB" id="A0AAD5LCQ0"/>
<reference evidence="7" key="1">
    <citation type="submission" date="2021-12" db="EMBL/GenBank/DDBJ databases">
        <title>Prjna785345.</title>
        <authorList>
            <person name="Rujirawat T."/>
            <person name="Krajaejun T."/>
        </authorList>
    </citation>
    <scope>NUCLEOTIDE SEQUENCE</scope>
    <source>
        <strain evidence="7">Pi057C3</strain>
    </source>
</reference>
<feature type="compositionally biased region" description="Pro residues" evidence="4">
    <location>
        <begin position="373"/>
        <end position="393"/>
    </location>
</feature>
<dbReference type="GO" id="GO:0005576">
    <property type="term" value="C:extracellular region"/>
    <property type="evidence" value="ECO:0007669"/>
    <property type="project" value="InterPro"/>
</dbReference>
<protein>
    <recommendedName>
        <fullName evidence="6">Apple domain-containing protein</fullName>
    </recommendedName>
</protein>
<accession>A0AAD5LCQ0</accession>
<evidence type="ECO:0000256" key="5">
    <source>
        <dbReference type="SAM" id="SignalP"/>
    </source>
</evidence>
<evidence type="ECO:0000256" key="3">
    <source>
        <dbReference type="ARBA" id="ARBA00023157"/>
    </source>
</evidence>
<dbReference type="Gene3D" id="3.50.4.10">
    <property type="entry name" value="Hepatocyte Growth Factor"/>
    <property type="match status" value="4"/>
</dbReference>
<dbReference type="PROSITE" id="PS50948">
    <property type="entry name" value="PAN"/>
    <property type="match status" value="2"/>
</dbReference>
<evidence type="ECO:0000256" key="4">
    <source>
        <dbReference type="SAM" id="MobiDB-lite"/>
    </source>
</evidence>
<evidence type="ECO:0000256" key="1">
    <source>
        <dbReference type="ARBA" id="ARBA00022729"/>
    </source>
</evidence>
<dbReference type="SMART" id="SM00236">
    <property type="entry name" value="fCBD"/>
    <property type="match status" value="2"/>
</dbReference>
<feature type="domain" description="Apple" evidence="6">
    <location>
        <begin position="73"/>
        <end position="144"/>
    </location>
</feature>
<sequence length="474" mass="50432">MQPHCRRLLLVSLVLSLLALSPSPRALALAQRCAGQIGDYCGNEGSSTCCPTGAYCQPWNPGYYQCIAVPDGCSDMETDVDYYGNDLARIVGIQPWDCCRECQQRPDCQAFTFRNQAGPACYLKSSAAGRIRSPGAVSGRKRQCPTKPGQQCGSAAAGAGCCAAGSYCQPWDSQFYQCVDVPPGCGAMEPDVDYYGEDLKSLRGGYPWDCCAACQSDPECRYFTFINVSPFSDVPMCYLKRGGSGRRRLVGAVSGKRLAEPTCRPVGTPCGPDACCEGDAFCQPSANSQSAACAATPGGCTRMETDVDLYGNDIAQYAGVSLGDCCALCQWIDACRFFTHRASTPNGPTCFLKSSDSGRTRAVGVVSGKRLALPPPPTRPPTPRPTTATPAPPGRCPRQLKQIYFHGFDLANATVATPAECCVLCAATSRCTLFTHAVSRSAGTQRCLLKSQAGEKTNYGDSRDLTVVSGFLDP</sequence>
<evidence type="ECO:0000313" key="7">
    <source>
        <dbReference type="EMBL" id="KAJ0393712.1"/>
    </source>
</evidence>
<dbReference type="GO" id="GO:0030248">
    <property type="term" value="F:cellulose binding"/>
    <property type="evidence" value="ECO:0007669"/>
    <property type="project" value="InterPro"/>
</dbReference>
<dbReference type="PANTHER" id="PTHR33946:SF4">
    <property type="entry name" value="COAGULATION FACTOR XI"/>
    <property type="match status" value="1"/>
</dbReference>
<organism evidence="7 8">
    <name type="scientific">Pythium insidiosum</name>
    <name type="common">Pythiosis disease agent</name>
    <dbReference type="NCBI Taxonomy" id="114742"/>
    <lineage>
        <taxon>Eukaryota</taxon>
        <taxon>Sar</taxon>
        <taxon>Stramenopiles</taxon>
        <taxon>Oomycota</taxon>
        <taxon>Peronosporomycetes</taxon>
        <taxon>Pythiales</taxon>
        <taxon>Pythiaceae</taxon>
        <taxon>Pythium</taxon>
    </lineage>
</organism>
<evidence type="ECO:0000313" key="8">
    <source>
        <dbReference type="Proteomes" id="UP001209570"/>
    </source>
</evidence>
<dbReference type="CDD" id="cd01100">
    <property type="entry name" value="APPLE_Factor_XI_like"/>
    <property type="match status" value="4"/>
</dbReference>
<dbReference type="InterPro" id="IPR003609">
    <property type="entry name" value="Pan_app"/>
</dbReference>
<dbReference type="GO" id="GO:0006508">
    <property type="term" value="P:proteolysis"/>
    <property type="evidence" value="ECO:0007669"/>
    <property type="project" value="InterPro"/>
</dbReference>
<dbReference type="Proteomes" id="UP001209570">
    <property type="component" value="Unassembled WGS sequence"/>
</dbReference>
<comment type="caution">
    <text evidence="7">The sequence shown here is derived from an EMBL/GenBank/DDBJ whole genome shotgun (WGS) entry which is preliminary data.</text>
</comment>
<evidence type="ECO:0000259" key="6">
    <source>
        <dbReference type="PROSITE" id="PS50948"/>
    </source>
</evidence>
<dbReference type="InterPro" id="IPR000254">
    <property type="entry name" value="CBD"/>
</dbReference>
<dbReference type="EMBL" id="JAKCXM010000469">
    <property type="protein sequence ID" value="KAJ0393712.1"/>
    <property type="molecule type" value="Genomic_DNA"/>
</dbReference>
<dbReference type="InterPro" id="IPR000177">
    <property type="entry name" value="Apple"/>
</dbReference>
<dbReference type="SMART" id="SM00223">
    <property type="entry name" value="APPLE"/>
    <property type="match status" value="4"/>
</dbReference>
<proteinExistence type="predicted"/>
<dbReference type="Pfam" id="PF14295">
    <property type="entry name" value="PAN_4"/>
    <property type="match status" value="3"/>
</dbReference>
<keyword evidence="8" id="KW-1185">Reference proteome</keyword>
<gene>
    <name evidence="7" type="ORF">P43SY_007554</name>
</gene>
<dbReference type="GO" id="GO:0005975">
    <property type="term" value="P:carbohydrate metabolic process"/>
    <property type="evidence" value="ECO:0007669"/>
    <property type="project" value="InterPro"/>
</dbReference>
<dbReference type="PANTHER" id="PTHR33946">
    <property type="match status" value="1"/>
</dbReference>
<dbReference type="Pfam" id="PF00024">
    <property type="entry name" value="PAN_1"/>
    <property type="match status" value="1"/>
</dbReference>
<keyword evidence="2" id="KW-0677">Repeat</keyword>
<keyword evidence="1 5" id="KW-0732">Signal</keyword>
<feature type="domain" description="Apple" evidence="6">
    <location>
        <begin position="185"/>
        <end position="263"/>
    </location>
</feature>
<feature type="signal peptide" evidence="5">
    <location>
        <begin position="1"/>
        <end position="28"/>
    </location>
</feature>
<keyword evidence="3" id="KW-1015">Disulfide bond</keyword>
<name>A0AAD5LCQ0_PYTIN</name>